<evidence type="ECO:0008006" key="3">
    <source>
        <dbReference type="Google" id="ProtNLM"/>
    </source>
</evidence>
<organism evidence="1 2">
    <name type="scientific">Flavobacterium sediminilitoris</name>
    <dbReference type="NCBI Taxonomy" id="2024526"/>
    <lineage>
        <taxon>Bacteria</taxon>
        <taxon>Pseudomonadati</taxon>
        <taxon>Bacteroidota</taxon>
        <taxon>Flavobacteriia</taxon>
        <taxon>Flavobacteriales</taxon>
        <taxon>Flavobacteriaceae</taxon>
        <taxon>Flavobacterium</taxon>
    </lineage>
</organism>
<sequence>MLFLALISQPSQSQSIDLGSFSGQPFKIGGGISAGATYFNSNRNAREPFVYNFTGNVNLSFYSFSMPISYNFTNLGGQLDYKIPFNFNRLSISPKYKWITAHIGDVSMTFSPYSLAGHQFSGAGVELTPDGPLKFSAMYGRFLKAVEDDDNPNTLPAFKRIGYGSKVEYVKDKFKVGVIGFYAKDIINSLQFIPDAKDITPKENLVVSISAEAKINEDLKLYTDISNSSLTQDTRAEDTNEKKGIASLFFNNRTSTQNFNAYKVGLDYKIQKTTLGTSFERVDPNYQTLGAYFFANDLQNIMVNLSRPFFSDKVMLQLNVGVQEDNLDNKKVTTTNRLVGTLNASARFSEKLISNITITNQTTTTNANPDQFAQINQVNPELNNVDQINYRQLSRSANINTNYNFEATKKNKKNIVFNYSFNQVANEQGGIIRVGQLSSFHNFSTNYSHALLKSKWAFSSSLNFTYSTIGIMETSTYGTVLGVNKKFLKDKLTTQFSTAINQSNSETSAVRNLNFRLTSSYKLFEQHNFNLSASQVFSNASGTNPRPSINEVTVTFGYNYNFGGGKKKDKETETVQKVEKNSLKVKIDDAYIENDALKIKKAIEKQIATLDFKNLDSLKQSINNRKAAVFQQLEAFDTITDKKALKEKDLKNSIAILNEQIQEMKQFNIEYNKIAENAIKQLLFNTRDTNLFNKNYFVKKYNLSNTEVTRNRKEQFEQIEQAILKENIPLDKKDAFAISHLKLVLFLEENESVDEVKEKYQSSIDNEKQNCYIQWINKEKENKIIDNLELKLAQSFIQKYQTKFQIK</sequence>
<evidence type="ECO:0000313" key="1">
    <source>
        <dbReference type="EMBL" id="UOX35065.1"/>
    </source>
</evidence>
<dbReference type="RefSeq" id="WP_246918241.1">
    <property type="nucleotide sequence ID" value="NZ_CP090145.1"/>
</dbReference>
<dbReference type="EMBL" id="CP090145">
    <property type="protein sequence ID" value="UOX35065.1"/>
    <property type="molecule type" value="Genomic_DNA"/>
</dbReference>
<keyword evidence="2" id="KW-1185">Reference proteome</keyword>
<name>A0ABY4HQU6_9FLAO</name>
<reference evidence="1" key="2">
    <citation type="submission" date="2022-04" db="EMBL/GenBank/DDBJ databases">
        <title>Complete Genome Sequence of Flavobacterium sediminilitoris YSM-43, Isolated from a Tidal Sediment.</title>
        <authorList>
            <person name="Lee P.A."/>
        </authorList>
    </citation>
    <scope>NUCLEOTIDE SEQUENCE</scope>
    <source>
        <strain evidence="1">YSM-43</strain>
    </source>
</reference>
<gene>
    <name evidence="1" type="ORF">LXD69_06015</name>
</gene>
<proteinExistence type="predicted"/>
<dbReference type="SUPFAM" id="SSF56935">
    <property type="entry name" value="Porins"/>
    <property type="match status" value="1"/>
</dbReference>
<protein>
    <recommendedName>
        <fullName evidence="3">Outer membrane protein beta-barrel domain-containing protein</fullName>
    </recommendedName>
</protein>
<dbReference type="Proteomes" id="UP000830454">
    <property type="component" value="Chromosome"/>
</dbReference>
<evidence type="ECO:0000313" key="2">
    <source>
        <dbReference type="Proteomes" id="UP000830454"/>
    </source>
</evidence>
<reference evidence="1" key="1">
    <citation type="submission" date="2021-12" db="EMBL/GenBank/DDBJ databases">
        <authorList>
            <person name="Cha I.-T."/>
            <person name="Lee K.-E."/>
            <person name="Park S.-J."/>
        </authorList>
    </citation>
    <scope>NUCLEOTIDE SEQUENCE</scope>
    <source>
        <strain evidence="1">YSM-43</strain>
    </source>
</reference>
<accession>A0ABY4HQU6</accession>